<comment type="caution">
    <text evidence="1">The sequence shown here is derived from an EMBL/GenBank/DDBJ whole genome shotgun (WGS) entry which is preliminary data.</text>
</comment>
<gene>
    <name evidence="1" type="ORF">OWV82_016660</name>
</gene>
<name>A0ACC1XGC6_MELAZ</name>
<protein>
    <submittedName>
        <fullName evidence="1">Ribonuclease H protein</fullName>
    </submittedName>
</protein>
<keyword evidence="2" id="KW-1185">Reference proteome</keyword>
<dbReference type="Proteomes" id="UP001164539">
    <property type="component" value="Chromosome 9"/>
</dbReference>
<dbReference type="EMBL" id="CM051402">
    <property type="protein sequence ID" value="KAJ4710482.1"/>
    <property type="molecule type" value="Genomic_DNA"/>
</dbReference>
<reference evidence="1 2" key="1">
    <citation type="journal article" date="2023" name="Science">
        <title>Complex scaffold remodeling in plant triterpene biosynthesis.</title>
        <authorList>
            <person name="De La Pena R."/>
            <person name="Hodgson H."/>
            <person name="Liu J.C."/>
            <person name="Stephenson M.J."/>
            <person name="Martin A.C."/>
            <person name="Owen C."/>
            <person name="Harkess A."/>
            <person name="Leebens-Mack J."/>
            <person name="Jimenez L.E."/>
            <person name="Osbourn A."/>
            <person name="Sattely E.S."/>
        </authorList>
    </citation>
    <scope>NUCLEOTIDE SEQUENCE [LARGE SCALE GENOMIC DNA]</scope>
    <source>
        <strain evidence="2">cv. JPN11</strain>
        <tissue evidence="1">Leaf</tissue>
    </source>
</reference>
<evidence type="ECO:0000313" key="1">
    <source>
        <dbReference type="EMBL" id="KAJ4710482.1"/>
    </source>
</evidence>
<evidence type="ECO:0000313" key="2">
    <source>
        <dbReference type="Proteomes" id="UP001164539"/>
    </source>
</evidence>
<organism evidence="1 2">
    <name type="scientific">Melia azedarach</name>
    <name type="common">Chinaberry tree</name>
    <dbReference type="NCBI Taxonomy" id="155640"/>
    <lineage>
        <taxon>Eukaryota</taxon>
        <taxon>Viridiplantae</taxon>
        <taxon>Streptophyta</taxon>
        <taxon>Embryophyta</taxon>
        <taxon>Tracheophyta</taxon>
        <taxon>Spermatophyta</taxon>
        <taxon>Magnoliopsida</taxon>
        <taxon>eudicotyledons</taxon>
        <taxon>Gunneridae</taxon>
        <taxon>Pentapetalae</taxon>
        <taxon>rosids</taxon>
        <taxon>malvids</taxon>
        <taxon>Sapindales</taxon>
        <taxon>Meliaceae</taxon>
        <taxon>Melia</taxon>
    </lineage>
</organism>
<accession>A0ACC1XGC6</accession>
<proteinExistence type="predicted"/>
<sequence length="609" mass="63978">MYGWMLAGAATVGVLRTIWRSILGDQEQFEVYHATTAQASERDKWPLSGSSVFRSGSPSSTINSRTTPANLSYDNNNNDDQSQTYFCDCYPNIPASATTKRSSVASQHSGDGNSKSAGGTKPPPSSDQYAEDKAEAKANPVASASTTTKGSSVAPQHSGDGNSKSAGGTKPPPPSDQSTKTKAKGKAKPAASASTTTKTSIVFSQHSGDGNSKSTKGTKPSHLPDQFTKDNADAKAKAKGAASASTTTKCSSVASQHSGDGNGKSTKGTKPPTLTDQSMKAEAEAEAKAEATAKAKAKAKVSAKGTKLPPLPDHSTKAEAKAEAKVKAKARAKAKESAKGTKLPPLPDHSTKAEAKAEAKVKAKARAKAKESAKGTKLPPLPDHSTKAEAKAEAKVKAKAEAKAKAKAEAKAEAKESVLDLNALQLYGVVVRKDRAPNTMPVFWLPPTRPFVKVNTDGVSKNNPGAAACGGVFRDFQGEFLGAFAINLGCQSSFFAEIMGIIQAISYAAKRGWNFIWLESDSTAAISCLLNSNFNPPQPIRNDWLNCKASISKISFKCTHTYREGNKVADIMANLGLCASGSVWFYTAPPQIKDALYKDCSGLANYRFS</sequence>